<proteinExistence type="predicted"/>
<feature type="compositionally biased region" description="Polar residues" evidence="1">
    <location>
        <begin position="1"/>
        <end position="10"/>
    </location>
</feature>
<reference evidence="2" key="2">
    <citation type="submission" date="2020-09" db="EMBL/GenBank/DDBJ databases">
        <authorList>
            <person name="Sun Q."/>
            <person name="Zhou Y."/>
        </authorList>
    </citation>
    <scope>NUCLEOTIDE SEQUENCE</scope>
    <source>
        <strain evidence="2">CGMCC 4.7278</strain>
    </source>
</reference>
<dbReference type="RefSeq" id="WP_229683949.1">
    <property type="nucleotide sequence ID" value="NZ_BMMW01000002.1"/>
</dbReference>
<comment type="caution">
    <text evidence="2">The sequence shown here is derived from an EMBL/GenBank/DDBJ whole genome shotgun (WGS) entry which is preliminary data.</text>
</comment>
<dbReference type="AlphaFoldDB" id="A0A917V9Z9"/>
<name>A0A917V9Z9_9NOCA</name>
<keyword evidence="3" id="KW-1185">Reference proteome</keyword>
<gene>
    <name evidence="2" type="ORF">GCM10011591_27790</name>
</gene>
<reference evidence="2" key="1">
    <citation type="journal article" date="2014" name="Int. J. Syst. Evol. Microbiol.">
        <title>Complete genome sequence of Corynebacterium casei LMG S-19264T (=DSM 44701T), isolated from a smear-ripened cheese.</title>
        <authorList>
            <consortium name="US DOE Joint Genome Institute (JGI-PGF)"/>
            <person name="Walter F."/>
            <person name="Albersmeier A."/>
            <person name="Kalinowski J."/>
            <person name="Ruckert C."/>
        </authorList>
    </citation>
    <scope>NUCLEOTIDE SEQUENCE</scope>
    <source>
        <strain evidence="2">CGMCC 4.7278</strain>
    </source>
</reference>
<feature type="region of interest" description="Disordered" evidence="1">
    <location>
        <begin position="1"/>
        <end position="61"/>
    </location>
</feature>
<evidence type="ECO:0000256" key="1">
    <source>
        <dbReference type="SAM" id="MobiDB-lite"/>
    </source>
</evidence>
<accession>A0A917V9Z9</accession>
<evidence type="ECO:0000313" key="2">
    <source>
        <dbReference type="EMBL" id="GGK54428.1"/>
    </source>
</evidence>
<evidence type="ECO:0000313" key="3">
    <source>
        <dbReference type="Proteomes" id="UP000612956"/>
    </source>
</evidence>
<dbReference type="EMBL" id="BMMW01000002">
    <property type="protein sequence ID" value="GGK54428.1"/>
    <property type="molecule type" value="Genomic_DNA"/>
</dbReference>
<sequence length="115" mass="12237">MTTMKKSQAGSRRIVRMSTGAMSHVQTIKPRTPIAVPAANPGQDETGLDQLDPQSTPGRDAKHFRGIITARKQVAAAEEALHAAVRAAREAGDSWTVIGMALGTTRQAAFQPFGK</sequence>
<protein>
    <submittedName>
        <fullName evidence="2">Uncharacterized protein</fullName>
    </submittedName>
</protein>
<organism evidence="2 3">
    <name type="scientific">Nocardia camponoti</name>
    <dbReference type="NCBI Taxonomy" id="1616106"/>
    <lineage>
        <taxon>Bacteria</taxon>
        <taxon>Bacillati</taxon>
        <taxon>Actinomycetota</taxon>
        <taxon>Actinomycetes</taxon>
        <taxon>Mycobacteriales</taxon>
        <taxon>Nocardiaceae</taxon>
        <taxon>Nocardia</taxon>
    </lineage>
</organism>
<dbReference type="Proteomes" id="UP000612956">
    <property type="component" value="Unassembled WGS sequence"/>
</dbReference>